<keyword evidence="6" id="KW-0963">Cytoplasm</keyword>
<dbReference type="InterPro" id="IPR036008">
    <property type="entry name" value="Aconitase_4Fe-4S_dom"/>
</dbReference>
<evidence type="ECO:0000256" key="3">
    <source>
        <dbReference type="ARBA" id="ARBA00006219"/>
    </source>
</evidence>
<evidence type="ECO:0000256" key="1">
    <source>
        <dbReference type="ARBA" id="ARBA00001966"/>
    </source>
</evidence>
<comment type="similarity">
    <text evidence="3">Belongs to the aminoglycoside phosphotransferase family.</text>
</comment>
<dbReference type="EC" id="2.7.1.81" evidence="15"/>
<dbReference type="FunFam" id="3.30.200.20:FF:000549">
    <property type="entry name" value="hydroxylysine kinase"/>
    <property type="match status" value="1"/>
</dbReference>
<dbReference type="PROSITE" id="PS01244">
    <property type="entry name" value="ACONITASE_2"/>
    <property type="match status" value="1"/>
</dbReference>
<evidence type="ECO:0000313" key="22">
    <source>
        <dbReference type="EMBL" id="KAH0500744.1"/>
    </source>
</evidence>
<dbReference type="InterPro" id="IPR015928">
    <property type="entry name" value="Aconitase/3IPM_dehydase_swvl"/>
</dbReference>
<comment type="caution">
    <text evidence="22">The sequence shown here is derived from an EMBL/GenBank/DDBJ whole genome shotgun (WGS) entry which is preliminary data.</text>
</comment>
<evidence type="ECO:0000313" key="23">
    <source>
        <dbReference type="Proteomes" id="UP000710432"/>
    </source>
</evidence>
<dbReference type="EMBL" id="JAATJU010027200">
    <property type="protein sequence ID" value="KAH0500744.1"/>
    <property type="molecule type" value="Genomic_DNA"/>
</dbReference>
<dbReference type="SUPFAM" id="SSF56112">
    <property type="entry name" value="Protein kinase-like (PK-like)"/>
    <property type="match status" value="1"/>
</dbReference>
<keyword evidence="9" id="KW-0418">Kinase</keyword>
<dbReference type="FunFam" id="3.30.499.10:FF:000012">
    <property type="entry name" value="Iron-responsive element binding protein 2"/>
    <property type="match status" value="1"/>
</dbReference>
<evidence type="ECO:0000256" key="9">
    <source>
        <dbReference type="ARBA" id="ARBA00022777"/>
    </source>
</evidence>
<dbReference type="FunFam" id="3.90.1200.10:FF:000007">
    <property type="entry name" value="hydroxylysine kinase isoform X1"/>
    <property type="match status" value="1"/>
</dbReference>
<feature type="signal peptide" evidence="18">
    <location>
        <begin position="1"/>
        <end position="17"/>
    </location>
</feature>
<evidence type="ECO:0000256" key="12">
    <source>
        <dbReference type="ARBA" id="ARBA00023014"/>
    </source>
</evidence>
<evidence type="ECO:0000256" key="2">
    <source>
        <dbReference type="ARBA" id="ARBA00004496"/>
    </source>
</evidence>
<keyword evidence="10" id="KW-0694">RNA-binding</keyword>
<dbReference type="Pfam" id="PF00330">
    <property type="entry name" value="Aconitase"/>
    <property type="match status" value="2"/>
</dbReference>
<reference evidence="22" key="1">
    <citation type="submission" date="2020-03" db="EMBL/GenBank/DDBJ databases">
        <title>Studies in the Genomics of Life Span.</title>
        <authorList>
            <person name="Glass D."/>
        </authorList>
    </citation>
    <scope>NUCLEOTIDE SEQUENCE</scope>
    <source>
        <strain evidence="22">LTLLF</strain>
        <tissue evidence="22">Muscle</tissue>
    </source>
</reference>
<organism evidence="22 23">
    <name type="scientific">Microtus ochrogaster</name>
    <name type="common">Prairie vole</name>
    <dbReference type="NCBI Taxonomy" id="79684"/>
    <lineage>
        <taxon>Eukaryota</taxon>
        <taxon>Metazoa</taxon>
        <taxon>Chordata</taxon>
        <taxon>Craniata</taxon>
        <taxon>Vertebrata</taxon>
        <taxon>Euteleostomi</taxon>
        <taxon>Mammalia</taxon>
        <taxon>Eutheria</taxon>
        <taxon>Euarchontoglires</taxon>
        <taxon>Glires</taxon>
        <taxon>Rodentia</taxon>
        <taxon>Myomorpha</taxon>
        <taxon>Muroidea</taxon>
        <taxon>Cricetidae</taxon>
        <taxon>Arvicolinae</taxon>
        <taxon>Microtus</taxon>
    </lineage>
</organism>
<evidence type="ECO:0000259" key="21">
    <source>
        <dbReference type="Pfam" id="PF01636"/>
    </source>
</evidence>
<dbReference type="GO" id="GO:0005737">
    <property type="term" value="C:cytoplasm"/>
    <property type="evidence" value="ECO:0007669"/>
    <property type="project" value="UniProtKB-SubCell"/>
</dbReference>
<dbReference type="InterPro" id="IPR011009">
    <property type="entry name" value="Kinase-like_dom_sf"/>
</dbReference>
<dbReference type="PROSITE" id="PS00450">
    <property type="entry name" value="ACONITASE_1"/>
    <property type="match status" value="1"/>
</dbReference>
<evidence type="ECO:0000259" key="19">
    <source>
        <dbReference type="Pfam" id="PF00330"/>
    </source>
</evidence>
<evidence type="ECO:0000256" key="18">
    <source>
        <dbReference type="SAM" id="SignalP"/>
    </source>
</evidence>
<dbReference type="SUPFAM" id="SSF52016">
    <property type="entry name" value="LeuD/IlvD-like"/>
    <property type="match status" value="1"/>
</dbReference>
<evidence type="ECO:0000256" key="8">
    <source>
        <dbReference type="ARBA" id="ARBA00022723"/>
    </source>
</evidence>
<dbReference type="FunFam" id="3.30.499.10:FF:000005">
    <property type="entry name" value="cytoplasmic aconitate hydratase"/>
    <property type="match status" value="1"/>
</dbReference>
<dbReference type="GO" id="GO:0047992">
    <property type="term" value="F:hydroxylysine kinase activity"/>
    <property type="evidence" value="ECO:0007669"/>
    <property type="project" value="UniProtKB-EC"/>
</dbReference>
<keyword evidence="11" id="KW-0408">Iron</keyword>
<dbReference type="GO" id="GO:0030350">
    <property type="term" value="F:iron-responsive element binding"/>
    <property type="evidence" value="ECO:0007669"/>
    <property type="project" value="UniProtKB-ARBA"/>
</dbReference>
<feature type="chain" id="PRO_5035183366" description="Hydroxylysine kinase" evidence="18">
    <location>
        <begin position="18"/>
        <end position="1134"/>
    </location>
</feature>
<dbReference type="InterPro" id="IPR001030">
    <property type="entry name" value="Acoase/IPM_deHydtase_lsu_aba"/>
</dbReference>
<evidence type="ECO:0000256" key="11">
    <source>
        <dbReference type="ARBA" id="ARBA00023004"/>
    </source>
</evidence>
<comment type="function">
    <text evidence="14">Catalyzes the GTP-dependent phosphorylation of 5-hydroxy-L-lysine.</text>
</comment>
<evidence type="ECO:0000256" key="5">
    <source>
        <dbReference type="ARBA" id="ARBA00022485"/>
    </source>
</evidence>
<comment type="catalytic activity">
    <reaction evidence="13">
        <text>(5R)-5-hydroxy-L-lysine + GTP = (5R)-5-phosphooxy-L-lysine + GDP + H(+)</text>
        <dbReference type="Rhea" id="RHEA:19049"/>
        <dbReference type="ChEBI" id="CHEBI:15378"/>
        <dbReference type="ChEBI" id="CHEBI:37565"/>
        <dbReference type="ChEBI" id="CHEBI:57882"/>
        <dbReference type="ChEBI" id="CHEBI:58189"/>
        <dbReference type="ChEBI" id="CHEBI:58357"/>
        <dbReference type="EC" id="2.7.1.81"/>
    </reaction>
</comment>
<dbReference type="PRINTS" id="PR00415">
    <property type="entry name" value="ACONITASE"/>
</dbReference>
<keyword evidence="5" id="KW-0004">4Fe-4S</keyword>
<comment type="subcellular location">
    <subcellularLocation>
        <location evidence="2">Cytoplasm</location>
    </subcellularLocation>
</comment>
<dbReference type="InterPro" id="IPR018136">
    <property type="entry name" value="Aconitase_4Fe-4S_BS"/>
</dbReference>
<dbReference type="Gene3D" id="3.30.200.20">
    <property type="entry name" value="Phosphorylase Kinase, domain 1"/>
    <property type="match status" value="1"/>
</dbReference>
<gene>
    <name evidence="22" type="ORF">LTLLF_200315</name>
</gene>
<evidence type="ECO:0000256" key="17">
    <source>
        <dbReference type="ARBA" id="ARBA00076893"/>
    </source>
</evidence>
<protein>
    <recommendedName>
        <fullName evidence="16">Hydroxylysine kinase</fullName>
        <ecNumber evidence="15">2.7.1.81</ecNumber>
    </recommendedName>
    <alternativeName>
        <fullName evidence="17">Aminoglycoside phosphotransferase domain-containing protein 1</fullName>
    </alternativeName>
</protein>
<sequence>MWWCGLVLRALAAPVLPEPPVSHLCLRKLAKLGRLHERHQDHQVHCQEKGSVPTTSYTLEFLQTGEGYTFEYLLETLDDSSHKKFFNVPKLGGTKYDILPYSIRVLLEAAVRNCDGFLMKKEDIMNILDWKTKQSNVEVPFFPARVVLQDFTGIPAMVDFAAMREAVKSLGGDPKKVHPACPTDLTVDHSLQIDFSKWYCNTYMCGKSPWLTGRVGGIETEAVMLGLPVTLTLPEVVGCELTGSSNTFVTSIDIVLGITKHLRQVGVAGKFVEFFGSGVSQLSIVDRTTIANMCPEYGAILSFFPVDNVTLRHLEHTGFDKTKLESMEKYLKAVKLFRNDETSSEPEYSQVIQINLNSIVASVSGPKRPQDRVAITDMKSDFQACLNEKVGFKGFQVAAEKQSDTVSIHYDGSEYKLSHGSVVIAAVISCTNNCNPSVMLAAGLLAKKAVETGLRVKPYIRTSLSPGSGMVTHYLSSSGVLPYLSKLGFDIVGYGCSTCVGNTAPLSEAVLSAVKQGDLVTCGVLSGNKNFEGRLCDCVRANYLASPPLVVAYAIAGTVNIDFQTEPLAGTDSTGKEIYLHDIWPSREEVHQIEEEHVVSSMFRALKEKVEMGNKRWNSLEAPESVLFPWDMKSTYIRCPSFFDKLTKEPSILQPIENAHVLLYLGDSVTTDHISPAGSIARSSAAAKYLTNRGLTPREFNSYGARRGNDAVMTRGTFANIKLFNKFIGKPAPKTIHFPSGQTLDVFEAAELYQKEDMMSSEDSQQSHALTKPTFTEAQASALVESVFGFKVSKIRPLPSYDNQNFHVHVSRTTDTTDDPAEYVLKISNTESSQTPDLIEMQNHVILFLRAAGFPTGSVCRTKGGNTISLMSIDNGSEIKSYLVRLLTYLPGRPIAQVAVSHQQLYEIGRLAAQLDKTLEEFRHPKLNLLHRENFIWNLKNIPLLEKYMGALSQNRNREIVEQVIQLFKEKVMTKLSHFRECINHGDLNDHNILVDSSEPASGDAMYQVSGILDFDDMSYGYYVFEVAITIMYMMIESTNPIQVGGHVLAGFESVIPLTAVERSALFLLVCSRFSQSLVMAEYSCQLYPENREYLMVTAKTGWKHLQQMFDMGQKAVEEIWFETAKSYESGISM</sequence>
<keyword evidence="18" id="KW-0732">Signal</keyword>
<dbReference type="SUPFAM" id="SSF53732">
    <property type="entry name" value="Aconitase iron-sulfur domain"/>
    <property type="match status" value="1"/>
</dbReference>
<dbReference type="GO" id="GO:0051539">
    <property type="term" value="F:4 iron, 4 sulfur cluster binding"/>
    <property type="evidence" value="ECO:0007669"/>
    <property type="project" value="UniProtKB-KW"/>
</dbReference>
<feature type="domain" description="Aconitase A/isopropylmalate dehydratase small subunit swivel" evidence="20">
    <location>
        <begin position="687"/>
        <end position="757"/>
    </location>
</feature>
<dbReference type="NCBIfam" id="NF006757">
    <property type="entry name" value="PRK09277.1"/>
    <property type="match status" value="1"/>
</dbReference>
<evidence type="ECO:0000259" key="20">
    <source>
        <dbReference type="Pfam" id="PF00694"/>
    </source>
</evidence>
<comment type="cofactor">
    <cofactor evidence="1">
        <name>[4Fe-4S] cluster</name>
        <dbReference type="ChEBI" id="CHEBI:49883"/>
    </cofactor>
</comment>
<evidence type="ECO:0000256" key="4">
    <source>
        <dbReference type="ARBA" id="ARBA00007185"/>
    </source>
</evidence>
<keyword evidence="8" id="KW-0479">Metal-binding</keyword>
<dbReference type="Gene3D" id="6.10.190.10">
    <property type="match status" value="1"/>
</dbReference>
<evidence type="ECO:0000256" key="14">
    <source>
        <dbReference type="ARBA" id="ARBA00037368"/>
    </source>
</evidence>
<evidence type="ECO:0000256" key="16">
    <source>
        <dbReference type="ARBA" id="ARBA00040505"/>
    </source>
</evidence>
<accession>A0A8J6FWQ6</accession>
<dbReference type="AlphaFoldDB" id="A0A8J6FWQ6"/>
<dbReference type="Gene3D" id="3.20.19.10">
    <property type="entry name" value="Aconitase, domain 4"/>
    <property type="match status" value="1"/>
</dbReference>
<evidence type="ECO:0000256" key="7">
    <source>
        <dbReference type="ARBA" id="ARBA00022679"/>
    </source>
</evidence>
<dbReference type="Pfam" id="PF00694">
    <property type="entry name" value="Aconitase_C"/>
    <property type="match status" value="1"/>
</dbReference>
<feature type="domain" description="Aminoglycoside phosphotransferase" evidence="21">
    <location>
        <begin position="795"/>
        <end position="1041"/>
    </location>
</feature>
<evidence type="ECO:0000256" key="15">
    <source>
        <dbReference type="ARBA" id="ARBA00038873"/>
    </source>
</evidence>
<comment type="similarity">
    <text evidence="4">Belongs to the aconitase/IPM isomerase family.</text>
</comment>
<name>A0A8J6FWQ6_MICOH</name>
<dbReference type="Gene3D" id="3.30.499.10">
    <property type="entry name" value="Aconitase, domain 3"/>
    <property type="match status" value="3"/>
</dbReference>
<dbReference type="InterPro" id="IPR002575">
    <property type="entry name" value="Aminoglycoside_PTrfase"/>
</dbReference>
<feature type="domain" description="Aconitase/3-isopropylmalate dehydratase large subunit alpha/beta/alpha" evidence="19">
    <location>
        <begin position="131"/>
        <end position="192"/>
    </location>
</feature>
<dbReference type="Gene3D" id="3.90.1200.10">
    <property type="match status" value="1"/>
</dbReference>
<dbReference type="GO" id="GO:0046872">
    <property type="term" value="F:metal ion binding"/>
    <property type="evidence" value="ECO:0007669"/>
    <property type="project" value="UniProtKB-KW"/>
</dbReference>
<dbReference type="Pfam" id="PF01636">
    <property type="entry name" value="APH"/>
    <property type="match status" value="1"/>
</dbReference>
<evidence type="ECO:0000256" key="6">
    <source>
        <dbReference type="ARBA" id="ARBA00022490"/>
    </source>
</evidence>
<dbReference type="Proteomes" id="UP000710432">
    <property type="component" value="Unassembled WGS sequence"/>
</dbReference>
<keyword evidence="7" id="KW-0808">Transferase</keyword>
<dbReference type="PANTHER" id="PTHR11670">
    <property type="entry name" value="ACONITASE/IRON-RESPONSIVE ELEMENT FAMILY MEMBER"/>
    <property type="match status" value="1"/>
</dbReference>
<evidence type="ECO:0000256" key="13">
    <source>
        <dbReference type="ARBA" id="ARBA00036820"/>
    </source>
</evidence>
<dbReference type="InterPro" id="IPR000573">
    <property type="entry name" value="AconitaseA/IPMdHydase_ssu_swvl"/>
</dbReference>
<proteinExistence type="inferred from homology"/>
<keyword evidence="12" id="KW-0411">Iron-sulfur</keyword>
<dbReference type="InterPro" id="IPR015931">
    <property type="entry name" value="Acnase/IPM_dHydase_lsu_aba_1/3"/>
</dbReference>
<evidence type="ECO:0000256" key="10">
    <source>
        <dbReference type="ARBA" id="ARBA00022884"/>
    </source>
</evidence>
<feature type="domain" description="Aconitase/3-isopropylmalate dehydratase large subunit alpha/beta/alpha" evidence="19">
    <location>
        <begin position="215"/>
        <end position="557"/>
    </location>
</feature>
<dbReference type="InterPro" id="IPR006249">
    <property type="entry name" value="Aconitase/IRP2"/>
</dbReference>